<keyword evidence="1" id="KW-1133">Transmembrane helix</keyword>
<accession>A0A418XKC6</accession>
<dbReference type="EMBL" id="QYUR01000002">
    <property type="protein sequence ID" value="RJG12914.1"/>
    <property type="molecule type" value="Genomic_DNA"/>
</dbReference>
<dbReference type="OrthoDB" id="6272089at2"/>
<comment type="caution">
    <text evidence="2">The sequence shown here is derived from an EMBL/GenBank/DDBJ whole genome shotgun (WGS) entry which is preliminary data.</text>
</comment>
<dbReference type="AlphaFoldDB" id="A0A418XKC6"/>
<dbReference type="RefSeq" id="WP_119953237.1">
    <property type="nucleotide sequence ID" value="NZ_QYUR01000002.1"/>
</dbReference>
<name>A0A418XKC6_9PSED</name>
<feature type="transmembrane region" description="Helical" evidence="1">
    <location>
        <begin position="94"/>
        <end position="114"/>
    </location>
</feature>
<dbReference type="Proteomes" id="UP000284021">
    <property type="component" value="Unassembled WGS sequence"/>
</dbReference>
<reference evidence="2 3" key="1">
    <citation type="submission" date="2018-09" db="EMBL/GenBank/DDBJ databases">
        <authorList>
            <person name="Zhu H."/>
        </authorList>
    </citation>
    <scope>NUCLEOTIDE SEQUENCE [LARGE SCALE GENOMIC DNA]</scope>
    <source>
        <strain evidence="2 3">K1S02-6</strain>
    </source>
</reference>
<proteinExistence type="predicted"/>
<keyword evidence="1" id="KW-0812">Transmembrane</keyword>
<gene>
    <name evidence="2" type="ORF">D3879_06435</name>
</gene>
<evidence type="ECO:0000313" key="2">
    <source>
        <dbReference type="EMBL" id="RJG12914.1"/>
    </source>
</evidence>
<organism evidence="2 3">
    <name type="scientific">Pseudomonas cavernicola</name>
    <dbReference type="NCBI Taxonomy" id="2320866"/>
    <lineage>
        <taxon>Bacteria</taxon>
        <taxon>Pseudomonadati</taxon>
        <taxon>Pseudomonadota</taxon>
        <taxon>Gammaproteobacteria</taxon>
        <taxon>Pseudomonadales</taxon>
        <taxon>Pseudomonadaceae</taxon>
        <taxon>Pseudomonas</taxon>
    </lineage>
</organism>
<keyword evidence="3" id="KW-1185">Reference proteome</keyword>
<sequence>MHQIKSNLYPCAHCSGVGTCKNGINESSCAVCVKEYELKGKEFAGLPCGVCGGIGQAEPRTERINKRMPAILGFMVVFLLMFGVFLSAALKSPYFSEVLAFSGTLIGTVLGFYYSDRSKAT</sequence>
<feature type="transmembrane region" description="Helical" evidence="1">
    <location>
        <begin position="70"/>
        <end position="88"/>
    </location>
</feature>
<keyword evidence="1" id="KW-0472">Membrane</keyword>
<protein>
    <submittedName>
        <fullName evidence="2">Molecular chaperone DnaJ</fullName>
    </submittedName>
</protein>
<evidence type="ECO:0000256" key="1">
    <source>
        <dbReference type="SAM" id="Phobius"/>
    </source>
</evidence>
<evidence type="ECO:0000313" key="3">
    <source>
        <dbReference type="Proteomes" id="UP000284021"/>
    </source>
</evidence>